<evidence type="ECO:0000256" key="4">
    <source>
        <dbReference type="ARBA" id="ARBA00023136"/>
    </source>
</evidence>
<evidence type="ECO:0000256" key="1">
    <source>
        <dbReference type="ARBA" id="ARBA00004141"/>
    </source>
</evidence>
<feature type="transmembrane region" description="Helical" evidence="6">
    <location>
        <begin position="257"/>
        <end position="282"/>
    </location>
</feature>
<dbReference type="Proteomes" id="UP000014155">
    <property type="component" value="Unassembled WGS sequence"/>
</dbReference>
<dbReference type="PATRIC" id="fig|1195236.3.peg.3541"/>
<feature type="transmembrane region" description="Helical" evidence="6">
    <location>
        <begin position="37"/>
        <end position="59"/>
    </location>
</feature>
<evidence type="ECO:0000256" key="2">
    <source>
        <dbReference type="ARBA" id="ARBA00022692"/>
    </source>
</evidence>
<dbReference type="eggNOG" id="COG2116">
    <property type="taxonomic scope" value="Bacteria"/>
</dbReference>
<sequence>MPDNDTYKNFNILAPDQIAEQTVENGYKKANTRVSRLFVLGILAGAFIAFASEGSNAAIYNIPWAGVGKTLAGAIFTTGLMMVIVAGSELFTGNTLMVAALAQKRITLGSMLKNWITVYAGNFMGAVLIAWLVFMSGQLDFTGGLLGGFTIKTAAYKVSLSFSKAFIMGILCNWLVSLAVWMAYGTKDMAGRLLAIFFPIWLFITSGFEHCVANMYYIPAGILAKSNPEWVKNAISLGVTPEKISHLTWGSFFTHNLIPVTLGNLVGGVVFTGMAYWFVYLFRKN</sequence>
<dbReference type="InterPro" id="IPR023271">
    <property type="entry name" value="Aquaporin-like"/>
</dbReference>
<dbReference type="PANTHER" id="PTHR30520">
    <property type="entry name" value="FORMATE TRANSPORTER-RELATED"/>
    <property type="match status" value="1"/>
</dbReference>
<feature type="transmembrane region" description="Helical" evidence="6">
    <location>
        <begin position="165"/>
        <end position="184"/>
    </location>
</feature>
<feature type="transmembrane region" description="Helical" evidence="6">
    <location>
        <begin position="114"/>
        <end position="134"/>
    </location>
</feature>
<evidence type="ECO:0000256" key="6">
    <source>
        <dbReference type="SAM" id="Phobius"/>
    </source>
</evidence>
<feature type="transmembrane region" description="Helical" evidence="6">
    <location>
        <begin position="71"/>
        <end position="102"/>
    </location>
</feature>
<proteinExistence type="inferred from homology"/>
<keyword evidence="8" id="KW-1185">Reference proteome</keyword>
<organism evidence="7 8">
    <name type="scientific">Ruminiclostridium cellobioparum subsp. termitidis CT1112</name>
    <dbReference type="NCBI Taxonomy" id="1195236"/>
    <lineage>
        <taxon>Bacteria</taxon>
        <taxon>Bacillati</taxon>
        <taxon>Bacillota</taxon>
        <taxon>Clostridia</taxon>
        <taxon>Eubacteriales</taxon>
        <taxon>Oscillospiraceae</taxon>
        <taxon>Ruminiclostridium</taxon>
    </lineage>
</organism>
<dbReference type="STRING" id="1195236.CTER_3315"/>
<keyword evidence="2 6" id="KW-0812">Transmembrane</keyword>
<dbReference type="Pfam" id="PF01226">
    <property type="entry name" value="Form_Nir_trans"/>
    <property type="match status" value="1"/>
</dbReference>
<dbReference type="PROSITE" id="PS01005">
    <property type="entry name" value="FORMATE_NITRITE_TP_1"/>
    <property type="match status" value="1"/>
</dbReference>
<comment type="subcellular location">
    <subcellularLocation>
        <location evidence="1">Membrane</location>
        <topology evidence="1">Multi-pass membrane protein</topology>
    </subcellularLocation>
</comment>
<dbReference type="PANTHER" id="PTHR30520:SF6">
    <property type="entry name" value="FORMATE_NITRATE FAMILY TRANSPORTER (EUROFUNG)"/>
    <property type="match status" value="1"/>
</dbReference>
<dbReference type="RefSeq" id="WP_004627398.1">
    <property type="nucleotide sequence ID" value="NZ_AORV01000045.1"/>
</dbReference>
<reference evidence="7 8" key="1">
    <citation type="journal article" date="2013" name="Genome Announc.">
        <title>Draft Genome Sequence of the Cellulolytic, Mesophilic, Anaerobic Bacterium Clostridium termitidis Strain CT1112 (DSM 5398).</title>
        <authorList>
            <person name="Lal S."/>
            <person name="Ramachandran U."/>
            <person name="Zhang X."/>
            <person name="Munir R."/>
            <person name="Sparling R."/>
            <person name="Levin D.B."/>
        </authorList>
    </citation>
    <scope>NUCLEOTIDE SEQUENCE [LARGE SCALE GENOMIC DNA]</scope>
    <source>
        <strain evidence="7 8">CT1112</strain>
    </source>
</reference>
<accession>S0FH16</accession>
<feature type="transmembrane region" description="Helical" evidence="6">
    <location>
        <begin position="196"/>
        <end position="218"/>
    </location>
</feature>
<protein>
    <submittedName>
        <fullName evidence="7">Formate/nitrite family of transporter</fullName>
    </submittedName>
</protein>
<dbReference type="InterPro" id="IPR024002">
    <property type="entry name" value="For/NO2_transpt_CS"/>
</dbReference>
<name>S0FH16_RUMCE</name>
<dbReference type="AlphaFoldDB" id="S0FH16"/>
<dbReference type="GO" id="GO:0005886">
    <property type="term" value="C:plasma membrane"/>
    <property type="evidence" value="ECO:0007669"/>
    <property type="project" value="TreeGrafter"/>
</dbReference>
<evidence type="ECO:0000256" key="3">
    <source>
        <dbReference type="ARBA" id="ARBA00022989"/>
    </source>
</evidence>
<keyword evidence="3 6" id="KW-1133">Transmembrane helix</keyword>
<dbReference type="EMBL" id="AORV01000045">
    <property type="protein sequence ID" value="EMS70915.1"/>
    <property type="molecule type" value="Genomic_DNA"/>
</dbReference>
<gene>
    <name evidence="7" type="ORF">CTER_3315</name>
</gene>
<dbReference type="InterPro" id="IPR000292">
    <property type="entry name" value="For/NO2_transpt"/>
</dbReference>
<evidence type="ECO:0000313" key="7">
    <source>
        <dbReference type="EMBL" id="EMS70915.1"/>
    </source>
</evidence>
<dbReference type="GO" id="GO:0015499">
    <property type="term" value="F:formate transmembrane transporter activity"/>
    <property type="evidence" value="ECO:0007669"/>
    <property type="project" value="TreeGrafter"/>
</dbReference>
<comment type="caution">
    <text evidence="7">The sequence shown here is derived from an EMBL/GenBank/DDBJ whole genome shotgun (WGS) entry which is preliminary data.</text>
</comment>
<keyword evidence="4 6" id="KW-0472">Membrane</keyword>
<evidence type="ECO:0000256" key="5">
    <source>
        <dbReference type="ARBA" id="ARBA00049660"/>
    </source>
</evidence>
<comment type="similarity">
    <text evidence="5">Belongs to the FNT transporter (TC 1.A.16) family.</text>
</comment>
<evidence type="ECO:0000313" key="8">
    <source>
        <dbReference type="Proteomes" id="UP000014155"/>
    </source>
</evidence>
<dbReference type="NCBIfam" id="TIGR00790">
    <property type="entry name" value="fnt"/>
    <property type="match status" value="1"/>
</dbReference>
<dbReference type="Gene3D" id="1.20.1080.10">
    <property type="entry name" value="Glycerol uptake facilitator protein"/>
    <property type="match status" value="1"/>
</dbReference>